<dbReference type="Proteomes" id="UP000070501">
    <property type="component" value="Unassembled WGS sequence"/>
</dbReference>
<feature type="region of interest" description="Disordered" evidence="1">
    <location>
        <begin position="420"/>
        <end position="465"/>
    </location>
</feature>
<dbReference type="Pfam" id="PF11709">
    <property type="entry name" value="Mit_ribos_Mrp51"/>
    <property type="match status" value="1"/>
</dbReference>
<feature type="region of interest" description="Disordered" evidence="1">
    <location>
        <begin position="25"/>
        <end position="44"/>
    </location>
</feature>
<keyword evidence="3" id="KW-1185">Reference proteome</keyword>
<organism evidence="2 3">
    <name type="scientific">Microdochium bolleyi</name>
    <dbReference type="NCBI Taxonomy" id="196109"/>
    <lineage>
        <taxon>Eukaryota</taxon>
        <taxon>Fungi</taxon>
        <taxon>Dikarya</taxon>
        <taxon>Ascomycota</taxon>
        <taxon>Pezizomycotina</taxon>
        <taxon>Sordariomycetes</taxon>
        <taxon>Xylariomycetidae</taxon>
        <taxon>Xylariales</taxon>
        <taxon>Microdochiaceae</taxon>
        <taxon>Microdochium</taxon>
    </lineage>
</organism>
<dbReference type="InParanoid" id="A0A136ILI1"/>
<dbReference type="GO" id="GO:0005763">
    <property type="term" value="C:mitochondrial small ribosomal subunit"/>
    <property type="evidence" value="ECO:0007669"/>
    <property type="project" value="TreeGrafter"/>
</dbReference>
<feature type="compositionally biased region" description="Polar residues" evidence="1">
    <location>
        <begin position="352"/>
        <end position="363"/>
    </location>
</feature>
<gene>
    <name evidence="2" type="ORF">Micbo1qcDRAFT_169115</name>
</gene>
<dbReference type="STRING" id="196109.A0A136ILI1"/>
<dbReference type="PANTHER" id="PTHR28058:SF1">
    <property type="entry name" value="SMALL RIBOSOMAL SUBUNIT PROTEIN BS1M"/>
    <property type="match status" value="1"/>
</dbReference>
<feature type="region of interest" description="Disordered" evidence="1">
    <location>
        <begin position="352"/>
        <end position="375"/>
    </location>
</feature>
<dbReference type="PANTHER" id="PTHR28058">
    <property type="entry name" value="37S RIBOSOMAL PROTEIN MRP51, MITOCHONDRIAL"/>
    <property type="match status" value="1"/>
</dbReference>
<dbReference type="AlphaFoldDB" id="A0A136ILI1"/>
<reference evidence="3" key="1">
    <citation type="submission" date="2016-02" db="EMBL/GenBank/DDBJ databases">
        <title>Draft genome sequence of Microdochium bolleyi, a fungal endophyte of beachgrass.</title>
        <authorList>
            <consortium name="DOE Joint Genome Institute"/>
            <person name="David A.S."/>
            <person name="May G."/>
            <person name="Haridas S."/>
            <person name="Lim J."/>
            <person name="Wang M."/>
            <person name="Labutti K."/>
            <person name="Lipzen A."/>
            <person name="Barry K."/>
            <person name="Grigoriev I.V."/>
        </authorList>
    </citation>
    <scope>NUCLEOTIDE SEQUENCE [LARGE SCALE GENOMIC DNA]</scope>
    <source>
        <strain evidence="3">J235TASD1</strain>
    </source>
</reference>
<dbReference type="EMBL" id="KQ964274">
    <property type="protein sequence ID" value="KXJ85837.1"/>
    <property type="molecule type" value="Genomic_DNA"/>
</dbReference>
<accession>A0A136ILI1</accession>
<protein>
    <submittedName>
        <fullName evidence="2">Mitochondrial ribosomal protein MRP51</fullName>
    </submittedName>
</protein>
<evidence type="ECO:0000313" key="2">
    <source>
        <dbReference type="EMBL" id="KXJ85837.1"/>
    </source>
</evidence>
<feature type="compositionally biased region" description="Low complexity" evidence="1">
    <location>
        <begin position="424"/>
        <end position="441"/>
    </location>
</feature>
<dbReference type="OrthoDB" id="3913595at2759"/>
<proteinExistence type="predicted"/>
<dbReference type="GO" id="GO:0070124">
    <property type="term" value="P:mitochondrial translational initiation"/>
    <property type="evidence" value="ECO:0007669"/>
    <property type="project" value="TreeGrafter"/>
</dbReference>
<keyword evidence="2" id="KW-0689">Ribosomal protein</keyword>
<name>A0A136ILI1_9PEZI</name>
<evidence type="ECO:0000256" key="1">
    <source>
        <dbReference type="SAM" id="MobiDB-lite"/>
    </source>
</evidence>
<dbReference type="InterPro" id="IPR016712">
    <property type="entry name" value="Rbsml_bS1m-like"/>
</dbReference>
<dbReference type="GO" id="GO:0003735">
    <property type="term" value="F:structural constituent of ribosome"/>
    <property type="evidence" value="ECO:0007669"/>
    <property type="project" value="TreeGrafter"/>
</dbReference>
<evidence type="ECO:0000313" key="3">
    <source>
        <dbReference type="Proteomes" id="UP000070501"/>
    </source>
</evidence>
<sequence>MTTPAVSPGAALLRASRMFSIPTALSSPPGDWSTATKHHSDTATKHFPTRLSVTTTQASRANGDWGFKRSFPSKTTSKQTIPLIRVNQVDAIEQVTDFNSASDHSITLHKFQEMNMAVTTPPASKASVYENYTKPVSVFEEDSDITAFEPGQETTSENKRWRFNGPWLAGMADGDFEHYLTKVVRNKRSDFRTYLKQHMAKEQAADKRKAALEAGQDDASVAEVSPEAITDELYTENLRRLRADRIELYRLISRFLDLAPVSIEAETQSIGSMAHNVSREFRQTGPYSVHGPPITHPSAGLSYLRTRNFQENHPLYGPQREHAPVKSRVLHPRHPASGIFNPMVGTGGFVAQTSSGDTATGNRRSGHKGLEEFDLSTPGGAKKYFGLRSATVDSNGRINLAVDDSGPQAVLVQKEKLGEAAVWNSSSKPSETSSSSKPRNSARPAGTIRAFGNSKSYGLSRERNL</sequence>
<keyword evidence="2" id="KW-0687">Ribonucleoprotein</keyword>